<dbReference type="Proteomes" id="UP000001542">
    <property type="component" value="Unassembled WGS sequence"/>
</dbReference>
<proteinExistence type="inferred from homology"/>
<dbReference type="KEGG" id="tva:4775554"/>
<dbReference type="AlphaFoldDB" id="A2DPU1"/>
<evidence type="ECO:0000256" key="7">
    <source>
        <dbReference type="PIRSR" id="PIRSR601577-1"/>
    </source>
</evidence>
<keyword evidence="9" id="KW-1133">Transmembrane helix</keyword>
<feature type="binding site" evidence="8">
    <location>
        <position position="253"/>
    </location>
    <ligand>
        <name>Zn(2+)</name>
        <dbReference type="ChEBI" id="CHEBI:29105"/>
        <note>catalytic</note>
    </ligand>
</feature>
<evidence type="ECO:0000256" key="4">
    <source>
        <dbReference type="ARBA" id="ARBA00022801"/>
    </source>
</evidence>
<dbReference type="InterPro" id="IPR001577">
    <property type="entry name" value="Peptidase_M8"/>
</dbReference>
<dbReference type="eggNOG" id="KOG2556">
    <property type="taxonomic scope" value="Eukaryota"/>
</dbReference>
<dbReference type="PANTHER" id="PTHR10942:SF0">
    <property type="entry name" value="LEISHMANOLYSIN-LIKE PEPTIDASE"/>
    <property type="match status" value="1"/>
</dbReference>
<dbReference type="RefSeq" id="XP_001329672.1">
    <property type="nucleotide sequence ID" value="XM_001329637.1"/>
</dbReference>
<dbReference type="InParanoid" id="A2DPU1"/>
<evidence type="ECO:0000256" key="3">
    <source>
        <dbReference type="ARBA" id="ARBA00022723"/>
    </source>
</evidence>
<evidence type="ECO:0000313" key="10">
    <source>
        <dbReference type="EMBL" id="EAY17537.1"/>
    </source>
</evidence>
<evidence type="ECO:0000256" key="8">
    <source>
        <dbReference type="PIRSR" id="PIRSR601577-2"/>
    </source>
</evidence>
<organism evidence="10 11">
    <name type="scientific">Trichomonas vaginalis (strain ATCC PRA-98 / G3)</name>
    <dbReference type="NCBI Taxonomy" id="412133"/>
    <lineage>
        <taxon>Eukaryota</taxon>
        <taxon>Metamonada</taxon>
        <taxon>Parabasalia</taxon>
        <taxon>Trichomonadida</taxon>
        <taxon>Trichomonadidae</taxon>
        <taxon>Trichomonas</taxon>
    </lineage>
</organism>
<dbReference type="SMR" id="A2DPU1"/>
<keyword evidence="2" id="KW-0645">Protease</keyword>
<dbReference type="GO" id="GO:0016020">
    <property type="term" value="C:membrane"/>
    <property type="evidence" value="ECO:0007669"/>
    <property type="project" value="InterPro"/>
</dbReference>
<dbReference type="Pfam" id="PF01457">
    <property type="entry name" value="Peptidase_M8"/>
    <property type="match status" value="1"/>
</dbReference>
<dbReference type="Gene3D" id="3.90.132.10">
    <property type="entry name" value="Leishmanolysin , domain 2"/>
    <property type="match status" value="1"/>
</dbReference>
<keyword evidence="9" id="KW-0812">Transmembrane</keyword>
<gene>
    <name evidence="10" type="ORF">TVAG_453650</name>
</gene>
<feature type="active site" evidence="7">
    <location>
        <position position="169"/>
    </location>
</feature>
<dbReference type="GO" id="GO:0006508">
    <property type="term" value="P:proteolysis"/>
    <property type="evidence" value="ECO:0007669"/>
    <property type="project" value="UniProtKB-KW"/>
</dbReference>
<evidence type="ECO:0000256" key="5">
    <source>
        <dbReference type="ARBA" id="ARBA00022833"/>
    </source>
</evidence>
<dbReference type="PRINTS" id="PR00782">
    <property type="entry name" value="LSHMANOLYSIN"/>
</dbReference>
<protein>
    <submittedName>
        <fullName evidence="10">GP63-like</fullName>
    </submittedName>
</protein>
<feature type="binding site" evidence="8">
    <location>
        <position position="168"/>
    </location>
    <ligand>
        <name>Zn(2+)</name>
        <dbReference type="ChEBI" id="CHEBI:29105"/>
        <note>catalytic</note>
    </ligand>
</feature>
<feature type="binding site" evidence="8">
    <location>
        <position position="172"/>
    </location>
    <ligand>
        <name>Zn(2+)</name>
        <dbReference type="ChEBI" id="CHEBI:29105"/>
        <note>catalytic</note>
    </ligand>
</feature>
<evidence type="ECO:0000313" key="11">
    <source>
        <dbReference type="Proteomes" id="UP000001542"/>
    </source>
</evidence>
<dbReference type="VEuPathDB" id="TrichDB:TVAGG3_0552070"/>
<dbReference type="PANTHER" id="PTHR10942">
    <property type="entry name" value="LEISHMANOLYSIN-LIKE PEPTIDASE"/>
    <property type="match status" value="1"/>
</dbReference>
<feature type="transmembrane region" description="Helical" evidence="9">
    <location>
        <begin position="547"/>
        <end position="571"/>
    </location>
</feature>
<dbReference type="GO" id="GO:0007155">
    <property type="term" value="P:cell adhesion"/>
    <property type="evidence" value="ECO:0007669"/>
    <property type="project" value="InterPro"/>
</dbReference>
<evidence type="ECO:0000256" key="9">
    <source>
        <dbReference type="SAM" id="Phobius"/>
    </source>
</evidence>
<dbReference type="OrthoDB" id="527990at2759"/>
<keyword evidence="6 8" id="KW-0482">Metalloprotease</keyword>
<dbReference type="GO" id="GO:0004222">
    <property type="term" value="F:metalloendopeptidase activity"/>
    <property type="evidence" value="ECO:0007669"/>
    <property type="project" value="InterPro"/>
</dbReference>
<reference evidence="10" key="1">
    <citation type="submission" date="2006-10" db="EMBL/GenBank/DDBJ databases">
        <authorList>
            <person name="Amadeo P."/>
            <person name="Zhao Q."/>
            <person name="Wortman J."/>
            <person name="Fraser-Liggett C."/>
            <person name="Carlton J."/>
        </authorList>
    </citation>
    <scope>NUCLEOTIDE SEQUENCE</scope>
    <source>
        <strain evidence="10">G3</strain>
    </source>
</reference>
<dbReference type="VEuPathDB" id="TrichDB:TVAG_453650"/>
<dbReference type="GO" id="GO:0046872">
    <property type="term" value="F:metal ion binding"/>
    <property type="evidence" value="ECO:0007669"/>
    <property type="project" value="UniProtKB-KW"/>
</dbReference>
<accession>A2DPU1</accession>
<reference evidence="10" key="2">
    <citation type="journal article" date="2007" name="Science">
        <title>Draft genome sequence of the sexually transmitted pathogen Trichomonas vaginalis.</title>
        <authorList>
            <person name="Carlton J.M."/>
            <person name="Hirt R.P."/>
            <person name="Silva J.C."/>
            <person name="Delcher A.L."/>
            <person name="Schatz M."/>
            <person name="Zhao Q."/>
            <person name="Wortman J.R."/>
            <person name="Bidwell S.L."/>
            <person name="Alsmark U.C.M."/>
            <person name="Besteiro S."/>
            <person name="Sicheritz-Ponten T."/>
            <person name="Noel C.J."/>
            <person name="Dacks J.B."/>
            <person name="Foster P.G."/>
            <person name="Simillion C."/>
            <person name="Van de Peer Y."/>
            <person name="Miranda-Saavedra D."/>
            <person name="Barton G.J."/>
            <person name="Westrop G.D."/>
            <person name="Mueller S."/>
            <person name="Dessi D."/>
            <person name="Fiori P.L."/>
            <person name="Ren Q."/>
            <person name="Paulsen I."/>
            <person name="Zhang H."/>
            <person name="Bastida-Corcuera F.D."/>
            <person name="Simoes-Barbosa A."/>
            <person name="Brown M.T."/>
            <person name="Hayes R.D."/>
            <person name="Mukherjee M."/>
            <person name="Okumura C.Y."/>
            <person name="Schneider R."/>
            <person name="Smith A.J."/>
            <person name="Vanacova S."/>
            <person name="Villalvazo M."/>
            <person name="Haas B.J."/>
            <person name="Pertea M."/>
            <person name="Feldblyum T.V."/>
            <person name="Utterback T.R."/>
            <person name="Shu C.L."/>
            <person name="Osoegawa K."/>
            <person name="de Jong P.J."/>
            <person name="Hrdy I."/>
            <person name="Horvathova L."/>
            <person name="Zubacova Z."/>
            <person name="Dolezal P."/>
            <person name="Malik S.B."/>
            <person name="Logsdon J.M. Jr."/>
            <person name="Henze K."/>
            <person name="Gupta A."/>
            <person name="Wang C.C."/>
            <person name="Dunne R.L."/>
            <person name="Upcroft J.A."/>
            <person name="Upcroft P."/>
            <person name="White O."/>
            <person name="Salzberg S.L."/>
            <person name="Tang P."/>
            <person name="Chiu C.-H."/>
            <person name="Lee Y.-S."/>
            <person name="Embley T.M."/>
            <person name="Coombs G.H."/>
            <person name="Mottram J.C."/>
            <person name="Tachezy J."/>
            <person name="Fraser-Liggett C.M."/>
            <person name="Johnson P.J."/>
        </authorList>
    </citation>
    <scope>NUCLEOTIDE SEQUENCE [LARGE SCALE GENOMIC DNA]</scope>
    <source>
        <strain evidence="10">G3</strain>
    </source>
</reference>
<comment type="cofactor">
    <cofactor evidence="8">
        <name>Zn(2+)</name>
        <dbReference type="ChEBI" id="CHEBI:29105"/>
    </cofactor>
    <text evidence="8">Binds 1 zinc ion per subunit.</text>
</comment>
<comment type="similarity">
    <text evidence="1">Belongs to the peptidase M8 family.</text>
</comment>
<keyword evidence="4" id="KW-0378">Hydrolase</keyword>
<keyword evidence="5 8" id="KW-0862">Zinc</keyword>
<evidence type="ECO:0000256" key="2">
    <source>
        <dbReference type="ARBA" id="ARBA00022670"/>
    </source>
</evidence>
<name>A2DPU1_TRIV3</name>
<dbReference type="EMBL" id="DS113229">
    <property type="protein sequence ID" value="EAY17537.1"/>
    <property type="molecule type" value="Genomic_DNA"/>
</dbReference>
<keyword evidence="11" id="KW-1185">Reference proteome</keyword>
<dbReference type="Gene3D" id="3.10.170.20">
    <property type="match status" value="2"/>
</dbReference>
<dbReference type="GO" id="GO:0008233">
    <property type="term" value="F:peptidase activity"/>
    <property type="evidence" value="ECO:0000318"/>
    <property type="project" value="GO_Central"/>
</dbReference>
<evidence type="ECO:0000256" key="6">
    <source>
        <dbReference type="ARBA" id="ARBA00023049"/>
    </source>
</evidence>
<dbReference type="SUPFAM" id="SSF55486">
    <property type="entry name" value="Metalloproteases ('zincins'), catalytic domain"/>
    <property type="match status" value="1"/>
</dbReference>
<dbReference type="GO" id="GO:0005737">
    <property type="term" value="C:cytoplasm"/>
    <property type="evidence" value="ECO:0000318"/>
    <property type="project" value="GO_Central"/>
</dbReference>
<dbReference type="FunFam" id="3.90.132.10:FF:000008">
    <property type="entry name" value="GP63-like"/>
    <property type="match status" value="1"/>
</dbReference>
<sequence length="604" mass="68653">MHDVLFKDLQLQEENITFRQTLDTGKQPLRVFFDFSSLSSGRDLKQCQHIGEEIDNGYSKIKCTQADLLSTDKITVIKATLENLQQHLSELLTVNRKTSPSENYDVKIKVYIRSYGESDILAAATATKYESTEGRPVAGEMYINSKEIPPNILSKDSPVRYFYDVLLHETIHVLGIANNLFYKWIDPVTKKRYTKMFAEYADPNYPGKTFKVFQTPNAIKVSQRRFARKYLAKDIPLGIELENLGGSGTAGSHVKGRTYYNEIMAGICLPPQRISEITLSLLEDTGWYEANWSMAEPLPWGDGKSFSDSEIPDFPITPPDQLPDNYICPHYRNKEYLCNYDYSGVSECGVPLYVPNCDKQKTSDEREICRAKKWYDSLGSHWFGPADTFDYMKILKAREWLMCSEQWSKTLVEESKNSMMTFGSDSVCSEIVLDTNSQFKKMAGCYRTTCLYNNTVTKMTLASGDEIYCTRKGEVKFIGNLSIICQDPKLVCKMRDFNKGTVVSPKDYVYTPTPIPSPTVFIPNNNSSPQSEDQEEDEVKNDGQTKYYIITIIVLSCIILILTIISVFLLIKCKAKPINDKDISNVLVPKPDGEKLDVEPEIQV</sequence>
<keyword evidence="3 8" id="KW-0479">Metal-binding</keyword>
<evidence type="ECO:0000256" key="1">
    <source>
        <dbReference type="ARBA" id="ARBA00005860"/>
    </source>
</evidence>
<keyword evidence="9" id="KW-0472">Membrane</keyword>